<evidence type="ECO:0000313" key="4">
    <source>
        <dbReference type="Proteomes" id="UP000530403"/>
    </source>
</evidence>
<comment type="caution">
    <text evidence="1">The sequence shown here is derived from an EMBL/GenBank/DDBJ whole genome shotgun (WGS) entry which is preliminary data.</text>
</comment>
<sequence length="140" mass="15446">MASVTMERRSTWAQYIPLVPERDNGGVFIGERRSFSSGSETTCRRNTAGIFSDHWYEAEGILSYFLVRPHGIIYEGRGRRRGEANGGRLIIVGGRELGRNTAFHSIQGMLGTQDEPKAAMPTSTARLHLRYAFPSAGPGS</sequence>
<evidence type="ECO:0000313" key="1">
    <source>
        <dbReference type="EMBL" id="GFN00366.1"/>
    </source>
</evidence>
<keyword evidence="3" id="KW-1185">Reference proteome</keyword>
<gene>
    <name evidence="2" type="ORF">HEB29_004885</name>
    <name evidence="1" type="ORF">Sfulv_51760</name>
</gene>
<dbReference type="RefSeq" id="WP_173316679.1">
    <property type="nucleotide sequence ID" value="NZ_BAAAUE010000013.1"/>
</dbReference>
<name>A0A7J0CCW2_9ACTN</name>
<proteinExistence type="predicted"/>
<evidence type="ECO:0000313" key="2">
    <source>
        <dbReference type="EMBL" id="NYE43874.1"/>
    </source>
</evidence>
<dbReference type="Proteomes" id="UP000530403">
    <property type="component" value="Unassembled WGS sequence"/>
</dbReference>
<dbReference type="EMBL" id="BLWC01000001">
    <property type="protein sequence ID" value="GFN00366.1"/>
    <property type="molecule type" value="Genomic_DNA"/>
</dbReference>
<dbReference type="EMBL" id="JACCCF010000001">
    <property type="protein sequence ID" value="NYE43874.1"/>
    <property type="molecule type" value="Genomic_DNA"/>
</dbReference>
<dbReference type="Proteomes" id="UP000498980">
    <property type="component" value="Unassembled WGS sequence"/>
</dbReference>
<reference evidence="2 4" key="2">
    <citation type="submission" date="2020-07" db="EMBL/GenBank/DDBJ databases">
        <title>Sequencing the genomes of 1000 actinobacteria strains.</title>
        <authorList>
            <person name="Klenk H.-P."/>
        </authorList>
    </citation>
    <scope>NUCLEOTIDE SEQUENCE [LARGE SCALE GENOMIC DNA]</scope>
    <source>
        <strain evidence="2 4">DSM 41455</strain>
    </source>
</reference>
<reference evidence="1 3" key="1">
    <citation type="submission" date="2020-05" db="EMBL/GenBank/DDBJ databases">
        <title>Whole genome shotgun sequence of Streptomyces fulvorobeus NBRC 15897.</title>
        <authorList>
            <person name="Komaki H."/>
            <person name="Tamura T."/>
        </authorList>
    </citation>
    <scope>NUCLEOTIDE SEQUENCE [LARGE SCALE GENOMIC DNA]</scope>
    <source>
        <strain evidence="1 3">NBRC 15897</strain>
    </source>
</reference>
<organism evidence="1 3">
    <name type="scientific">Streptomyces fulvorobeus</name>
    <dbReference type="NCBI Taxonomy" id="284028"/>
    <lineage>
        <taxon>Bacteria</taxon>
        <taxon>Bacillati</taxon>
        <taxon>Actinomycetota</taxon>
        <taxon>Actinomycetes</taxon>
        <taxon>Kitasatosporales</taxon>
        <taxon>Streptomycetaceae</taxon>
        <taxon>Streptomyces</taxon>
    </lineage>
</organism>
<accession>A0A7J0CCW2</accession>
<evidence type="ECO:0000313" key="3">
    <source>
        <dbReference type="Proteomes" id="UP000498980"/>
    </source>
</evidence>
<protein>
    <submittedName>
        <fullName evidence="1">Uncharacterized protein</fullName>
    </submittedName>
</protein>
<dbReference type="AlphaFoldDB" id="A0A7J0CCW2"/>